<accession>A0A512L6T7</accession>
<comment type="caution">
    <text evidence="1">The sequence shown here is derived from an EMBL/GenBank/DDBJ whole genome shotgun (WGS) entry which is preliminary data.</text>
</comment>
<dbReference type="InterPro" id="IPR010743">
    <property type="entry name" value="Methionine_synth_MetW"/>
</dbReference>
<dbReference type="CDD" id="cd02440">
    <property type="entry name" value="AdoMet_MTases"/>
    <property type="match status" value="1"/>
</dbReference>
<name>A0A512L6T7_9PROT</name>
<proteinExistence type="predicted"/>
<dbReference type="Pfam" id="PF07021">
    <property type="entry name" value="MetW"/>
    <property type="match status" value="1"/>
</dbReference>
<sequence>MTGGYPAPVLPEMDYERYWEVRAARPLPPRVCAITELLCPNSSVLDIGCGDGELYSYATRKVDSLDWFGLDVSTIALEKARKKGMRCMQVDITRPGFEVPDQYDYIVITEVLEHILNPEQVLRKVASHFRLALILTIPNIAYYKHRWRMLTGRFPIQWQWHPSEHVRYWSFTDFGATLETLGFARYCMLTTNGFPFENASEPGWHRAWPNMLAEGAVFYIPAPASGAAGVEA</sequence>
<dbReference type="InterPro" id="IPR029063">
    <property type="entry name" value="SAM-dependent_MTases_sf"/>
</dbReference>
<dbReference type="PANTHER" id="PTHR43861">
    <property type="entry name" value="TRANS-ACONITATE 2-METHYLTRANSFERASE-RELATED"/>
    <property type="match status" value="1"/>
</dbReference>
<dbReference type="Proteomes" id="UP000321337">
    <property type="component" value="Unassembled WGS sequence"/>
</dbReference>
<gene>
    <name evidence="1" type="ORF">TPL01_13380</name>
</gene>
<dbReference type="Gene3D" id="3.40.50.150">
    <property type="entry name" value="Vaccinia Virus protein VP39"/>
    <property type="match status" value="1"/>
</dbReference>
<organism evidence="1 2">
    <name type="scientific">Sulfuriferula plumbiphila</name>
    <dbReference type="NCBI Taxonomy" id="171865"/>
    <lineage>
        <taxon>Bacteria</taxon>
        <taxon>Pseudomonadati</taxon>
        <taxon>Pseudomonadota</taxon>
        <taxon>Betaproteobacteria</taxon>
        <taxon>Nitrosomonadales</taxon>
        <taxon>Sulfuricellaceae</taxon>
        <taxon>Sulfuriferula</taxon>
    </lineage>
</organism>
<keyword evidence="2" id="KW-1185">Reference proteome</keyword>
<reference evidence="1 2" key="1">
    <citation type="submission" date="2019-07" db="EMBL/GenBank/DDBJ databases">
        <title>Whole genome shotgun sequence of Thiobacillus plumbophilus NBRC 107929.</title>
        <authorList>
            <person name="Hosoyama A."/>
            <person name="Uohara A."/>
            <person name="Ohji S."/>
            <person name="Ichikawa N."/>
        </authorList>
    </citation>
    <scope>NUCLEOTIDE SEQUENCE [LARGE SCALE GENOMIC DNA]</scope>
    <source>
        <strain evidence="1 2">NBRC 107929</strain>
    </source>
</reference>
<dbReference type="AlphaFoldDB" id="A0A512L6T7"/>
<dbReference type="EMBL" id="BKAD01000012">
    <property type="protein sequence ID" value="GEP30200.1"/>
    <property type="molecule type" value="Genomic_DNA"/>
</dbReference>
<evidence type="ECO:0000313" key="1">
    <source>
        <dbReference type="EMBL" id="GEP30200.1"/>
    </source>
</evidence>
<protein>
    <recommendedName>
        <fullName evidence="3">Methyltransferase domain-containing protein</fullName>
    </recommendedName>
</protein>
<evidence type="ECO:0008006" key="3">
    <source>
        <dbReference type="Google" id="ProtNLM"/>
    </source>
</evidence>
<dbReference type="SUPFAM" id="SSF53335">
    <property type="entry name" value="S-adenosyl-L-methionine-dependent methyltransferases"/>
    <property type="match status" value="1"/>
</dbReference>
<evidence type="ECO:0000313" key="2">
    <source>
        <dbReference type="Proteomes" id="UP000321337"/>
    </source>
</evidence>